<evidence type="ECO:0000256" key="2">
    <source>
        <dbReference type="SAM" id="Phobius"/>
    </source>
</evidence>
<dbReference type="Proteomes" id="UP001374893">
    <property type="component" value="Chromosome"/>
</dbReference>
<evidence type="ECO:0000313" key="3">
    <source>
        <dbReference type="EMBL" id="BCX48017.1"/>
    </source>
</evidence>
<organism evidence="3 4">
    <name type="scientific">Haloferula helveola</name>
    <dbReference type="NCBI Taxonomy" id="490095"/>
    <lineage>
        <taxon>Bacteria</taxon>
        <taxon>Pseudomonadati</taxon>
        <taxon>Verrucomicrobiota</taxon>
        <taxon>Verrucomicrobiia</taxon>
        <taxon>Verrucomicrobiales</taxon>
        <taxon>Verrucomicrobiaceae</taxon>
        <taxon>Haloferula</taxon>
    </lineage>
</organism>
<feature type="region of interest" description="Disordered" evidence="1">
    <location>
        <begin position="123"/>
        <end position="146"/>
    </location>
</feature>
<accession>A0ABN6H4Y2</accession>
<dbReference type="EMBL" id="AP024702">
    <property type="protein sequence ID" value="BCX48017.1"/>
    <property type="molecule type" value="Genomic_DNA"/>
</dbReference>
<evidence type="ECO:0000256" key="1">
    <source>
        <dbReference type="SAM" id="MobiDB-lite"/>
    </source>
</evidence>
<feature type="transmembrane region" description="Helical" evidence="2">
    <location>
        <begin position="79"/>
        <end position="102"/>
    </location>
</feature>
<protein>
    <submittedName>
        <fullName evidence="3">Uncharacterized protein</fullName>
    </submittedName>
</protein>
<keyword evidence="2" id="KW-1133">Transmembrane helix</keyword>
<gene>
    <name evidence="3" type="ORF">HAHE_19250</name>
</gene>
<keyword evidence="4" id="KW-1185">Reference proteome</keyword>
<feature type="transmembrane region" description="Helical" evidence="2">
    <location>
        <begin position="38"/>
        <end position="67"/>
    </location>
</feature>
<reference evidence="3 4" key="1">
    <citation type="submission" date="2021-06" db="EMBL/GenBank/DDBJ databases">
        <title>Complete genome of Haloferula helveola possessing various polysaccharide degrading enzymes.</title>
        <authorList>
            <person name="Takami H."/>
            <person name="Huang C."/>
            <person name="Hamasaki K."/>
        </authorList>
    </citation>
    <scope>NUCLEOTIDE SEQUENCE [LARGE SCALE GENOMIC DNA]</scope>
    <source>
        <strain evidence="3 4">CN-1</strain>
    </source>
</reference>
<proteinExistence type="predicted"/>
<dbReference type="RefSeq" id="WP_338690550.1">
    <property type="nucleotide sequence ID" value="NZ_AP024702.1"/>
</dbReference>
<keyword evidence="2" id="KW-0472">Membrane</keyword>
<feature type="compositionally biased region" description="Acidic residues" evidence="1">
    <location>
        <begin position="133"/>
        <end position="143"/>
    </location>
</feature>
<keyword evidence="2" id="KW-0812">Transmembrane</keyword>
<name>A0ABN6H4Y2_9BACT</name>
<evidence type="ECO:0000313" key="4">
    <source>
        <dbReference type="Proteomes" id="UP001374893"/>
    </source>
</evidence>
<sequence>MLLIFIVAAHLLVLALFMHLYAKHEADISLPKIALVFYLPVWALAILSQFIGLLVIPLYFVIVMFPLMRWFYVGAGKAAAIAGTFTGYMVIASIIQTMVFVAPEDRVTLAEIVDEVKEEMEIEEPVESVAETTETEPDAEPEPVDPAKQGLVNTLGNFNKLLVEPPKDRSRVSVLTKESNGSVQFWITSANGKPGGAANYQNVRPVDPDSDWFIYIEDVVTYWVYTGDGHLEKVVRLPTLRPVKQTDHPWKVTTVDDDPDLLKSAPETVREELAGEELGGPKSVLRSNAFTMKLEEEHYARELGGDMAALEEEARPLLEKETAAQAARRMITRGGNHVHLFELPKRLKEVKGTIQILAYPDQRKGLNITLKMVRLPSPYPTLRFNVPNVGTDWFIFVENNDSYWIHDGNGHLSHVTYDRAVFTKTDSDENSDLVESAPEEVRSRL</sequence>